<dbReference type="PANTHER" id="PTHR15598">
    <property type="entry name" value="ENHANCER OF MRNA-DECAPPING PROTEIN 4"/>
    <property type="match status" value="1"/>
</dbReference>
<dbReference type="PANTHER" id="PTHR15598:SF5">
    <property type="entry name" value="ENHANCER OF MRNA-DECAPPING PROTEIN 4"/>
    <property type="match status" value="1"/>
</dbReference>
<keyword evidence="8" id="KW-1185">Reference proteome</keyword>
<dbReference type="Proteomes" id="UP000521872">
    <property type="component" value="Unassembled WGS sequence"/>
</dbReference>
<feature type="region of interest" description="Disordered" evidence="6">
    <location>
        <begin position="1159"/>
        <end position="1270"/>
    </location>
</feature>
<feature type="compositionally biased region" description="Low complexity" evidence="6">
    <location>
        <begin position="403"/>
        <end position="421"/>
    </location>
</feature>
<evidence type="ECO:0000256" key="2">
    <source>
        <dbReference type="ARBA" id="ARBA00009639"/>
    </source>
</evidence>
<evidence type="ECO:0000256" key="3">
    <source>
        <dbReference type="ARBA" id="ARBA00022490"/>
    </source>
</evidence>
<evidence type="ECO:0000256" key="6">
    <source>
        <dbReference type="SAM" id="MobiDB-lite"/>
    </source>
</evidence>
<feature type="region of interest" description="Disordered" evidence="6">
    <location>
        <begin position="848"/>
        <end position="870"/>
    </location>
</feature>
<reference evidence="7 8" key="1">
    <citation type="submission" date="2019-12" db="EMBL/GenBank/DDBJ databases">
        <authorList>
            <person name="Floudas D."/>
            <person name="Bentzer J."/>
            <person name="Ahren D."/>
            <person name="Johansson T."/>
            <person name="Persson P."/>
            <person name="Tunlid A."/>
        </authorList>
    </citation>
    <scope>NUCLEOTIDE SEQUENCE [LARGE SCALE GENOMIC DNA]</scope>
    <source>
        <strain evidence="7 8">CBS 102.39</strain>
    </source>
</reference>
<dbReference type="InterPro" id="IPR044938">
    <property type="entry name" value="EDC4_C_sf"/>
</dbReference>
<feature type="compositionally biased region" description="Polar residues" evidence="6">
    <location>
        <begin position="33"/>
        <end position="48"/>
    </location>
</feature>
<feature type="compositionally biased region" description="Basic and acidic residues" evidence="6">
    <location>
        <begin position="894"/>
        <end position="903"/>
    </location>
</feature>
<dbReference type="InterPro" id="IPR036322">
    <property type="entry name" value="WD40_repeat_dom_sf"/>
</dbReference>
<feature type="compositionally biased region" description="Pro residues" evidence="6">
    <location>
        <begin position="131"/>
        <end position="153"/>
    </location>
</feature>
<dbReference type="EMBL" id="JAACJL010000044">
    <property type="protein sequence ID" value="KAF4615286.1"/>
    <property type="molecule type" value="Genomic_DNA"/>
</dbReference>
<feature type="compositionally biased region" description="Low complexity" evidence="6">
    <location>
        <begin position="16"/>
        <end position="32"/>
    </location>
</feature>
<gene>
    <name evidence="7" type="ORF">D9613_002907</name>
</gene>
<name>A0A8H4QQG4_9AGAR</name>
<feature type="compositionally biased region" description="Low complexity" evidence="6">
    <location>
        <begin position="1245"/>
        <end position="1254"/>
    </location>
</feature>
<evidence type="ECO:0000313" key="8">
    <source>
        <dbReference type="Proteomes" id="UP000521872"/>
    </source>
</evidence>
<organism evidence="7 8">
    <name type="scientific">Agrocybe pediades</name>
    <dbReference type="NCBI Taxonomy" id="84607"/>
    <lineage>
        <taxon>Eukaryota</taxon>
        <taxon>Fungi</taxon>
        <taxon>Dikarya</taxon>
        <taxon>Basidiomycota</taxon>
        <taxon>Agaricomycotina</taxon>
        <taxon>Agaricomycetes</taxon>
        <taxon>Agaricomycetidae</taxon>
        <taxon>Agaricales</taxon>
        <taxon>Agaricineae</taxon>
        <taxon>Strophariaceae</taxon>
        <taxon>Agrocybe</taxon>
    </lineage>
</organism>
<accession>A0A8H4QQG4</accession>
<dbReference type="SUPFAM" id="SSF50978">
    <property type="entry name" value="WD40 repeat-like"/>
    <property type="match status" value="1"/>
</dbReference>
<feature type="compositionally biased region" description="Basic and acidic residues" evidence="6">
    <location>
        <begin position="1"/>
        <end position="11"/>
    </location>
</feature>
<dbReference type="GO" id="GO:0031087">
    <property type="term" value="P:deadenylation-independent decapping of nuclear-transcribed mRNA"/>
    <property type="evidence" value="ECO:0007669"/>
    <property type="project" value="InterPro"/>
</dbReference>
<keyword evidence="4" id="KW-0853">WD repeat</keyword>
<feature type="region of interest" description="Disordered" evidence="6">
    <location>
        <begin position="1"/>
        <end position="437"/>
    </location>
</feature>
<feature type="compositionally biased region" description="Polar residues" evidence="6">
    <location>
        <begin position="55"/>
        <end position="67"/>
    </location>
</feature>
<feature type="compositionally biased region" description="Pro residues" evidence="6">
    <location>
        <begin position="856"/>
        <end position="870"/>
    </location>
</feature>
<comment type="caution">
    <text evidence="7">The sequence shown here is derived from an EMBL/GenBank/DDBJ whole genome shotgun (WGS) entry which is preliminary data.</text>
</comment>
<dbReference type="InterPro" id="IPR001680">
    <property type="entry name" value="WD40_rpt"/>
</dbReference>
<dbReference type="Gene3D" id="1.10.220.100">
    <property type="entry name" value="conserved c-terminal region of ge- 1"/>
    <property type="match status" value="1"/>
</dbReference>
<dbReference type="InterPro" id="IPR015943">
    <property type="entry name" value="WD40/YVTN_repeat-like_dom_sf"/>
</dbReference>
<dbReference type="Gene3D" id="2.130.10.10">
    <property type="entry name" value="YVTN repeat-like/Quinoprotein amine dehydrogenase"/>
    <property type="match status" value="1"/>
</dbReference>
<sequence length="1410" mass="155257">MDNRADLHESLFSRNSTPPNQSSPQHQPYSPQHVANTSTPSLIDSLFQNLPPPTNTNERQSHQQSASEPHPVETYDTPSSNPPGSLPDESANRSSPNAGNVAERQNALLALLGGPPAPNRPPQQTAQPLQQPLPLPQPQQQQPPQPQQVPTPPGSSQRSNASPSSNDTAKMLEQMISGTSARFSDAQRNNQQQPAPSPPYPQRDDYRNFNQYEHSIETSPRSRNIQQVPAPPPPPPQQSLQQPPSPRRSIFEFTSPFDHLSAATGSIKKKPVPAQQSPGNEEWATAPDPKRQSVENLLENLTRGQAGPIQPQPPAYEAYLAGADYSQAEVSPRAPLPPIPASKPVAAPPRTSSPHANSPPKGQPLHRPQPRPADSSNQQIPFSGVAFPSTNRRDKEGSPGPRPGQNQGQQQQTQQNQGGRQKANQPQPPKYTNKAHSSPIIQTQTINFDVSQSLDEIQARESIKWTPIALVKQDSVFLPGTTIGATHWVAYAMTRGRVRIISRSSGDRTLLQLPQIFSQAASVIDMAVFGDRLAGVTSDGGFVVWELPNLITDDVPGRLLLCVPPTSDQHDAIRSVKWHPKEQNTLAVATEDRIYVIDLMNTLALHGQPLPHSDLHHIGQLFNIAAPIVAFDFDAAHYALATISEDSTLTIWNMQDNLPYTAHKIRGDDIPSSLTYVDGGIVIGRRNGTVFQLLSLSTKAILSTVNFFNGNQEDPDMFGHIAYDSRIQTLWIANSRRESLIALKLHIEPTYNSGDEGSRSYIDQVVEFSGIKPTIHFVILSADADPHGDEANAACVAAKIAPGELALVGFSVHSSGVDQVLIRKEWFDNALVSAESKYPIFDFPAPPAHIPEKPRQPLPPIPAAAPQPIQPNVPAFVTARARTPPSDDIENEYSEARSSDTKTAKGGNKGKNVNWKEKEESGKSSKKGAELADASIINESALGQALSKEIKKTEENLHTRIGKLIGKEMDKQHQRFEETRLHEQAEDFARQEKILKLISTELTRNTTRVVEMAVKNEVQNSVLPSLENITRNEVKAALNDQIGIGLIDAINRTLPTEMEKLLLRPNVSNHFANIITTTMTPAVERHIKEVLTTNFLQFHSQQTAAMHQELLREFRNEIASVKAELNNWHNEALRGQEATIRELEHTVRNLSEQVKFLSVNGHPPAPIHHMQQPPQQQQVPSGGSSMPSQQGNMNNAHLRQGNMPPANPPLPQYGPQPHPAFQQPPPPQGPLPNLHQQPWYPPTIAAPQASHPAQLPQPPASQPQQERTPPLKADQWDENYLGVLHSQDPSKLRDLLSRTNPDLVFPLNGTPLVSQAVILTLVHRLSAVIGETAPNDENFKTSLWWLQRVSNLLRPDDKLISDFIPRVIPTVQQSLNTTKQRLAILPGLGTIDTARQLSEIQEGLRRKISQ</sequence>
<feature type="compositionally biased region" description="Basic and acidic residues" evidence="6">
    <location>
        <begin position="914"/>
        <end position="930"/>
    </location>
</feature>
<comment type="subcellular location">
    <subcellularLocation>
        <location evidence="1">Cytoplasm</location>
        <location evidence="1">P-body</location>
    </subcellularLocation>
</comment>
<protein>
    <submittedName>
        <fullName evidence="7">Uncharacterized protein</fullName>
    </submittedName>
</protein>
<evidence type="ECO:0000256" key="1">
    <source>
        <dbReference type="ARBA" id="ARBA00004201"/>
    </source>
</evidence>
<keyword evidence="5" id="KW-0677">Repeat</keyword>
<comment type="similarity">
    <text evidence="2">Belongs to the WD repeat EDC4 family.</text>
</comment>
<evidence type="ECO:0000256" key="5">
    <source>
        <dbReference type="ARBA" id="ARBA00022737"/>
    </source>
</evidence>
<keyword evidence="3" id="KW-0963">Cytoplasm</keyword>
<evidence type="ECO:0000313" key="7">
    <source>
        <dbReference type="EMBL" id="KAF4615286.1"/>
    </source>
</evidence>
<dbReference type="InterPro" id="IPR045152">
    <property type="entry name" value="EDC4-like"/>
</dbReference>
<evidence type="ECO:0000256" key="4">
    <source>
        <dbReference type="ARBA" id="ARBA00022574"/>
    </source>
</evidence>
<feature type="compositionally biased region" description="Polar residues" evidence="6">
    <location>
        <begin position="208"/>
        <end position="225"/>
    </location>
</feature>
<proteinExistence type="inferred from homology"/>
<dbReference type="GO" id="GO:0000932">
    <property type="term" value="C:P-body"/>
    <property type="evidence" value="ECO:0007669"/>
    <property type="project" value="UniProtKB-SubCell"/>
</dbReference>
<feature type="compositionally biased region" description="Low complexity" evidence="6">
    <location>
        <begin position="155"/>
        <end position="165"/>
    </location>
</feature>
<feature type="region of interest" description="Disordered" evidence="6">
    <location>
        <begin position="882"/>
        <end position="930"/>
    </location>
</feature>
<feature type="compositionally biased region" description="Low complexity" evidence="6">
    <location>
        <begin position="105"/>
        <end position="114"/>
    </location>
</feature>
<feature type="compositionally biased region" description="Low complexity" evidence="6">
    <location>
        <begin position="1171"/>
        <end position="1191"/>
    </location>
</feature>
<dbReference type="SMART" id="SM00320">
    <property type="entry name" value="WD40"/>
    <property type="match status" value="3"/>
</dbReference>
<feature type="compositionally biased region" description="Pro residues" evidence="6">
    <location>
        <begin position="1205"/>
        <end position="1230"/>
    </location>
</feature>